<reference evidence="2 3" key="1">
    <citation type="journal article" date="2017" name="Curr. Biol.">
        <title>Genome architecture and evolution of a unichromosomal asexual nematode.</title>
        <authorList>
            <person name="Fradin H."/>
            <person name="Zegar C."/>
            <person name="Gutwein M."/>
            <person name="Lucas J."/>
            <person name="Kovtun M."/>
            <person name="Corcoran D."/>
            <person name="Baugh L.R."/>
            <person name="Kiontke K."/>
            <person name="Gunsalus K."/>
            <person name="Fitch D.H."/>
            <person name="Piano F."/>
        </authorList>
    </citation>
    <scope>NUCLEOTIDE SEQUENCE [LARGE SCALE GENOMIC DNA]</scope>
    <source>
        <strain evidence="2">PF1309</strain>
    </source>
</reference>
<dbReference type="AlphaFoldDB" id="A0A2A2KM86"/>
<dbReference type="STRING" id="2018661.A0A2A2KM86"/>
<keyword evidence="3" id="KW-1185">Reference proteome</keyword>
<dbReference type="GO" id="GO:0003676">
    <property type="term" value="F:nucleic acid binding"/>
    <property type="evidence" value="ECO:0007669"/>
    <property type="project" value="InterPro"/>
</dbReference>
<proteinExistence type="predicted"/>
<organism evidence="2 3">
    <name type="scientific">Diploscapter pachys</name>
    <dbReference type="NCBI Taxonomy" id="2018661"/>
    <lineage>
        <taxon>Eukaryota</taxon>
        <taxon>Metazoa</taxon>
        <taxon>Ecdysozoa</taxon>
        <taxon>Nematoda</taxon>
        <taxon>Chromadorea</taxon>
        <taxon>Rhabditida</taxon>
        <taxon>Rhabditina</taxon>
        <taxon>Rhabditomorpha</taxon>
        <taxon>Rhabditoidea</taxon>
        <taxon>Rhabditidae</taxon>
        <taxon>Diploscapter</taxon>
    </lineage>
</organism>
<dbReference type="OrthoDB" id="436637at2759"/>
<gene>
    <name evidence="2" type="ORF">WR25_06350</name>
</gene>
<protein>
    <recommendedName>
        <fullName evidence="1">RSE1/DDB1/CPSF1 C-terminal domain-containing protein</fullName>
    </recommendedName>
</protein>
<dbReference type="InterPro" id="IPR004871">
    <property type="entry name" value="RSE1/DDB1/CPSF1_C"/>
</dbReference>
<dbReference type="InterPro" id="IPR015943">
    <property type="entry name" value="WD40/YVTN_repeat-like_dom_sf"/>
</dbReference>
<evidence type="ECO:0000313" key="2">
    <source>
        <dbReference type="EMBL" id="PAV75020.1"/>
    </source>
</evidence>
<accession>A0A2A2KM86</accession>
<evidence type="ECO:0000313" key="3">
    <source>
        <dbReference type="Proteomes" id="UP000218231"/>
    </source>
</evidence>
<evidence type="ECO:0000259" key="1">
    <source>
        <dbReference type="Pfam" id="PF03178"/>
    </source>
</evidence>
<dbReference type="Pfam" id="PF03178">
    <property type="entry name" value="CPSF_A"/>
    <property type="match status" value="1"/>
</dbReference>
<name>A0A2A2KM86_9BILA</name>
<dbReference type="Gene3D" id="2.130.10.10">
    <property type="entry name" value="YVTN repeat-like/Quinoprotein amine dehydrogenase"/>
    <property type="match status" value="1"/>
</dbReference>
<comment type="caution">
    <text evidence="2">The sequence shown here is derived from an EMBL/GenBank/DDBJ whole genome shotgun (WGS) entry which is preliminary data.</text>
</comment>
<dbReference type="Proteomes" id="UP000218231">
    <property type="component" value="Unassembled WGS sequence"/>
</dbReference>
<dbReference type="GO" id="GO:0005634">
    <property type="term" value="C:nucleus"/>
    <property type="evidence" value="ECO:0007669"/>
    <property type="project" value="InterPro"/>
</dbReference>
<sequence>MENQLVIFCDDTTPRYVTSVCVLDYSTVAVADKFGSVAIVSLLIFQLQGAFKRDISGAKKDYRELEHAEETL</sequence>
<dbReference type="EMBL" id="LIAE01008224">
    <property type="protein sequence ID" value="PAV75020.1"/>
    <property type="molecule type" value="Genomic_DNA"/>
</dbReference>
<feature type="domain" description="RSE1/DDB1/CPSF1 C-terminal" evidence="1">
    <location>
        <begin position="2"/>
        <end position="41"/>
    </location>
</feature>